<feature type="transmembrane region" description="Helical" evidence="1">
    <location>
        <begin position="121"/>
        <end position="140"/>
    </location>
</feature>
<dbReference type="Pfam" id="PF06580">
    <property type="entry name" value="His_kinase"/>
    <property type="match status" value="1"/>
</dbReference>
<dbReference type="InterPro" id="IPR050640">
    <property type="entry name" value="Bact_2-comp_sensor_kinase"/>
</dbReference>
<keyword evidence="1" id="KW-1133">Transmembrane helix</keyword>
<feature type="transmembrane region" description="Helical" evidence="1">
    <location>
        <begin position="9"/>
        <end position="30"/>
    </location>
</feature>
<dbReference type="SUPFAM" id="SSF55874">
    <property type="entry name" value="ATPase domain of HSP90 chaperone/DNA topoisomerase II/histidine kinase"/>
    <property type="match status" value="1"/>
</dbReference>
<evidence type="ECO:0000313" key="3">
    <source>
        <dbReference type="EMBL" id="TDW97188.1"/>
    </source>
</evidence>
<dbReference type="GO" id="GO:0000155">
    <property type="term" value="F:phosphorelay sensor kinase activity"/>
    <property type="evidence" value="ECO:0007669"/>
    <property type="project" value="InterPro"/>
</dbReference>
<accession>A0A4R8DI81</accession>
<gene>
    <name evidence="3" type="ORF">EDB95_5033</name>
</gene>
<reference evidence="3 4" key="1">
    <citation type="submission" date="2019-03" db="EMBL/GenBank/DDBJ databases">
        <title>Genomic Encyclopedia of Type Strains, Phase IV (KMG-IV): sequencing the most valuable type-strain genomes for metagenomic binning, comparative biology and taxonomic classification.</title>
        <authorList>
            <person name="Goeker M."/>
        </authorList>
    </citation>
    <scope>NUCLEOTIDE SEQUENCE [LARGE SCALE GENOMIC DNA]</scope>
    <source>
        <strain evidence="3 4">DSM 100059</strain>
    </source>
</reference>
<dbReference type="RefSeq" id="WP_133998969.1">
    <property type="nucleotide sequence ID" value="NZ_SODV01000002.1"/>
</dbReference>
<name>A0A4R8DI81_9BACT</name>
<dbReference type="OrthoDB" id="9792992at2"/>
<dbReference type="InterPro" id="IPR036890">
    <property type="entry name" value="HATPase_C_sf"/>
</dbReference>
<proteinExistence type="predicted"/>
<dbReference type="GO" id="GO:0016020">
    <property type="term" value="C:membrane"/>
    <property type="evidence" value="ECO:0007669"/>
    <property type="project" value="InterPro"/>
</dbReference>
<dbReference type="PANTHER" id="PTHR34220">
    <property type="entry name" value="SENSOR HISTIDINE KINASE YPDA"/>
    <property type="match status" value="1"/>
</dbReference>
<dbReference type="InterPro" id="IPR010559">
    <property type="entry name" value="Sig_transdc_His_kin_internal"/>
</dbReference>
<sequence length="348" mass="40339">MEIRNKRQYVVLLIHILVWSLLGFVLLLYPPHNFGVKLPPEFWIVQSVHLLLLVIFFYYNALVAVPEYLLRQKGVRFTVSVTLNVVFIVVVNTFLDRTLHLQALLSRQLGIKLVDRSVVNIYMLTTTLLVLGISTSVAVIQQWQKENQARQSLEQAQMKSEMTLLKGQINPHFFFNTLNNIYSLTFIDIVQSRESLHKLSRMMRYLLYEAHDTVPLSKEVNFVRDYVELMRIRLQEGTTVVVEEPGIVSDDPIYPMLLIPFVENAFKHGVSTMVPGRIHIRSTLIDRTFRFEVRNCIVSKNGLSADLDGGIGLSNTRRRLELLYKDRYRLNIVEEPETTYTVCLELNL</sequence>
<keyword evidence="4" id="KW-1185">Reference proteome</keyword>
<evidence type="ECO:0000313" key="4">
    <source>
        <dbReference type="Proteomes" id="UP000294498"/>
    </source>
</evidence>
<keyword evidence="3" id="KW-0418">Kinase</keyword>
<evidence type="ECO:0000256" key="1">
    <source>
        <dbReference type="SAM" id="Phobius"/>
    </source>
</evidence>
<feature type="domain" description="Signal transduction histidine kinase internal region" evidence="2">
    <location>
        <begin position="161"/>
        <end position="236"/>
    </location>
</feature>
<dbReference type="Gene3D" id="3.30.565.10">
    <property type="entry name" value="Histidine kinase-like ATPase, C-terminal domain"/>
    <property type="match status" value="1"/>
</dbReference>
<evidence type="ECO:0000259" key="2">
    <source>
        <dbReference type="Pfam" id="PF06580"/>
    </source>
</evidence>
<dbReference type="AlphaFoldDB" id="A0A4R8DI81"/>
<dbReference type="EMBL" id="SODV01000002">
    <property type="protein sequence ID" value="TDW97188.1"/>
    <property type="molecule type" value="Genomic_DNA"/>
</dbReference>
<dbReference type="Proteomes" id="UP000294498">
    <property type="component" value="Unassembled WGS sequence"/>
</dbReference>
<feature type="transmembrane region" description="Helical" evidence="1">
    <location>
        <begin position="77"/>
        <end position="95"/>
    </location>
</feature>
<dbReference type="PANTHER" id="PTHR34220:SF7">
    <property type="entry name" value="SENSOR HISTIDINE KINASE YPDA"/>
    <property type="match status" value="1"/>
</dbReference>
<keyword evidence="1" id="KW-0472">Membrane</keyword>
<keyword evidence="3" id="KW-0808">Transferase</keyword>
<keyword evidence="1" id="KW-0812">Transmembrane</keyword>
<protein>
    <submittedName>
        <fullName evidence="3">Histidine kinase</fullName>
    </submittedName>
</protein>
<organism evidence="3 4">
    <name type="scientific">Dinghuibacter silviterrae</name>
    <dbReference type="NCBI Taxonomy" id="1539049"/>
    <lineage>
        <taxon>Bacteria</taxon>
        <taxon>Pseudomonadati</taxon>
        <taxon>Bacteroidota</taxon>
        <taxon>Chitinophagia</taxon>
        <taxon>Chitinophagales</taxon>
        <taxon>Chitinophagaceae</taxon>
        <taxon>Dinghuibacter</taxon>
    </lineage>
</organism>
<feature type="transmembrane region" description="Helical" evidence="1">
    <location>
        <begin position="42"/>
        <end position="65"/>
    </location>
</feature>
<comment type="caution">
    <text evidence="3">The sequence shown here is derived from an EMBL/GenBank/DDBJ whole genome shotgun (WGS) entry which is preliminary data.</text>
</comment>